<dbReference type="Gene3D" id="3.10.100.10">
    <property type="entry name" value="Mannose-Binding Protein A, subunit A"/>
    <property type="match status" value="1"/>
</dbReference>
<sequence>FAMYAIVVIILVAPVHIAVPLGCPHEWTFFDGYCWWRSDRYLNWAQAKEYCENNDSELALMNSTRQIAFLNDLESEDEASLLNERSGYSAISLLSLLLLAPPVHHSSYCRHLHMLFLSQPSSASLSMSTHCNFTGFLTLW</sequence>
<keyword evidence="1" id="KW-0732">Signal</keyword>
<dbReference type="InterPro" id="IPR016187">
    <property type="entry name" value="CTDL_fold"/>
</dbReference>
<keyword evidence="2" id="KW-1185">Reference proteome</keyword>
<feature type="signal peptide" evidence="1">
    <location>
        <begin position="1"/>
        <end position="17"/>
    </location>
</feature>
<dbReference type="Proteomes" id="UP000887569">
    <property type="component" value="Unplaced"/>
</dbReference>
<dbReference type="WBParaSite" id="PgR028_g007_t01">
    <property type="protein sequence ID" value="PgR028_g007_t01"/>
    <property type="gene ID" value="PgR028_g007"/>
</dbReference>
<dbReference type="AlphaFoldDB" id="A0A915B8F3"/>
<evidence type="ECO:0000313" key="3">
    <source>
        <dbReference type="WBParaSite" id="PgR028_g007_t01"/>
    </source>
</evidence>
<organism evidence="2 3">
    <name type="scientific">Parascaris univalens</name>
    <name type="common">Nematode worm</name>
    <dbReference type="NCBI Taxonomy" id="6257"/>
    <lineage>
        <taxon>Eukaryota</taxon>
        <taxon>Metazoa</taxon>
        <taxon>Ecdysozoa</taxon>
        <taxon>Nematoda</taxon>
        <taxon>Chromadorea</taxon>
        <taxon>Rhabditida</taxon>
        <taxon>Spirurina</taxon>
        <taxon>Ascaridomorpha</taxon>
        <taxon>Ascaridoidea</taxon>
        <taxon>Ascarididae</taxon>
        <taxon>Parascaris</taxon>
    </lineage>
</organism>
<dbReference type="SUPFAM" id="SSF56436">
    <property type="entry name" value="C-type lectin-like"/>
    <property type="match status" value="1"/>
</dbReference>
<protein>
    <submittedName>
        <fullName evidence="3">C-type lectin domain-containing protein</fullName>
    </submittedName>
</protein>
<evidence type="ECO:0000313" key="2">
    <source>
        <dbReference type="Proteomes" id="UP000887569"/>
    </source>
</evidence>
<reference evidence="3" key="1">
    <citation type="submission" date="2022-11" db="UniProtKB">
        <authorList>
            <consortium name="WormBaseParasite"/>
        </authorList>
    </citation>
    <scope>IDENTIFICATION</scope>
</reference>
<name>A0A915B8F3_PARUN</name>
<feature type="chain" id="PRO_5037046962" evidence="1">
    <location>
        <begin position="18"/>
        <end position="140"/>
    </location>
</feature>
<dbReference type="InterPro" id="IPR016186">
    <property type="entry name" value="C-type_lectin-like/link_sf"/>
</dbReference>
<evidence type="ECO:0000256" key="1">
    <source>
        <dbReference type="SAM" id="SignalP"/>
    </source>
</evidence>
<accession>A0A915B8F3</accession>
<proteinExistence type="predicted"/>